<dbReference type="SMART" id="SM00317">
    <property type="entry name" value="SET"/>
    <property type="match status" value="1"/>
</dbReference>
<dbReference type="SUPFAM" id="SSF82199">
    <property type="entry name" value="SET domain"/>
    <property type="match status" value="1"/>
</dbReference>
<evidence type="ECO:0000256" key="3">
    <source>
        <dbReference type="ARBA" id="ARBA00022833"/>
    </source>
</evidence>
<evidence type="ECO:0000259" key="5">
    <source>
        <dbReference type="PROSITE" id="PS50280"/>
    </source>
</evidence>
<dbReference type="Pfam" id="PF00856">
    <property type="entry name" value="SET"/>
    <property type="match status" value="1"/>
</dbReference>
<dbReference type="InterPro" id="IPR017896">
    <property type="entry name" value="4Fe4S_Fe-S-bd"/>
</dbReference>
<organism evidence="8 9">
    <name type="scientific">Xylaria flabelliformis</name>
    <dbReference type="NCBI Taxonomy" id="2512241"/>
    <lineage>
        <taxon>Eukaryota</taxon>
        <taxon>Fungi</taxon>
        <taxon>Dikarya</taxon>
        <taxon>Ascomycota</taxon>
        <taxon>Pezizomycotina</taxon>
        <taxon>Sordariomycetes</taxon>
        <taxon>Xylariomycetidae</taxon>
        <taxon>Xylariales</taxon>
        <taxon>Xylariaceae</taxon>
        <taxon>Xylaria</taxon>
    </lineage>
</organism>
<sequence length="535" mass="59546">MPTNEGVEVKQSQISGAGKGLFARNAFSPGDIVVAVDRPLVAELEIDRMLDTCAWCFQRGLTNPIEKMNAAAMGLPNGSTEIKNCTGCQRVGYCSKACQSKAWKREHKYECKVIGVKDRPDLPPGVRGVIKILGRLKADSKSESVHVKDILSIWPAGDPKGLDKIGTQDKQRLDDFKFLGHAAWHYCGSPTIDGLDAQSTSIGLLSNIMNNAFDLSSPLDDIKLGIGFDPLICSANHSCDPNASLVFNQPGQEIRALRVIKPGEEIFIRYMEVTNPFSVRQAELKERYFFTCQCIKCKKGVGLEADQFLKRPEDLESEHHKLADTLVSRHESTLSKFLVDGSDARRVAAIQAEGYAVLENQQATIVEVKQAIQMCIDSKLWPWTRQPVPQLCRRLLALYLESGSIYLAFLLGIKMHFEILPPLYPQEFDSDRLINAWVVSTLINVLCGPTNQSLHQEFAERGLELRLIYFGFLFYLHENTPQMHGASTPFGKVIKSTYEQIMAGVNIPEADIKEKISIAWPTLETLAKSVDTSSL</sequence>
<dbReference type="GO" id="GO:0005634">
    <property type="term" value="C:nucleus"/>
    <property type="evidence" value="ECO:0007669"/>
    <property type="project" value="TreeGrafter"/>
</dbReference>
<dbReference type="SUPFAM" id="SSF144232">
    <property type="entry name" value="HIT/MYND zinc finger-like"/>
    <property type="match status" value="1"/>
</dbReference>
<dbReference type="GO" id="GO:0008270">
    <property type="term" value="F:zinc ion binding"/>
    <property type="evidence" value="ECO:0007669"/>
    <property type="project" value="UniProtKB-KW"/>
</dbReference>
<gene>
    <name evidence="8" type="ORF">FHL15_010385</name>
</gene>
<dbReference type="Gene3D" id="1.10.220.160">
    <property type="match status" value="1"/>
</dbReference>
<dbReference type="PROSITE" id="PS50280">
    <property type="entry name" value="SET"/>
    <property type="match status" value="1"/>
</dbReference>
<comment type="caution">
    <text evidence="8">The sequence shown here is derived from an EMBL/GenBank/DDBJ whole genome shotgun (WGS) entry which is preliminary data.</text>
</comment>
<dbReference type="EMBL" id="VFLP01000081">
    <property type="protein sequence ID" value="TRX88713.1"/>
    <property type="molecule type" value="Genomic_DNA"/>
</dbReference>
<accession>A0A553HL96</accession>
<dbReference type="AlphaFoldDB" id="A0A553HL96"/>
<evidence type="ECO:0000313" key="8">
    <source>
        <dbReference type="EMBL" id="TRX88713.1"/>
    </source>
</evidence>
<dbReference type="PROSITE" id="PS51379">
    <property type="entry name" value="4FE4S_FER_2"/>
    <property type="match status" value="1"/>
</dbReference>
<feature type="domain" description="SET" evidence="5">
    <location>
        <begin position="5"/>
        <end position="271"/>
    </location>
</feature>
<evidence type="ECO:0000259" key="6">
    <source>
        <dbReference type="PROSITE" id="PS50865"/>
    </source>
</evidence>
<dbReference type="STRING" id="2512241.A0A553HL96"/>
<evidence type="ECO:0000256" key="4">
    <source>
        <dbReference type="PROSITE-ProRule" id="PRU00134"/>
    </source>
</evidence>
<dbReference type="InterPro" id="IPR001214">
    <property type="entry name" value="SET_dom"/>
</dbReference>
<evidence type="ECO:0000259" key="7">
    <source>
        <dbReference type="PROSITE" id="PS51379"/>
    </source>
</evidence>
<evidence type="ECO:0000256" key="2">
    <source>
        <dbReference type="ARBA" id="ARBA00022771"/>
    </source>
</evidence>
<keyword evidence="3" id="KW-0862">Zinc</keyword>
<dbReference type="InterPro" id="IPR046341">
    <property type="entry name" value="SET_dom_sf"/>
</dbReference>
<keyword evidence="2 4" id="KW-0863">Zinc-finger</keyword>
<protein>
    <submittedName>
        <fullName evidence="8">Uncharacterized protein</fullName>
    </submittedName>
</protein>
<dbReference type="PANTHER" id="PTHR12197">
    <property type="entry name" value="HISTONE-LYSINE N-METHYLTRANSFERASE SMYD"/>
    <property type="match status" value="1"/>
</dbReference>
<dbReference type="Pfam" id="PF01753">
    <property type="entry name" value="zf-MYND"/>
    <property type="match status" value="1"/>
</dbReference>
<evidence type="ECO:0000256" key="1">
    <source>
        <dbReference type="ARBA" id="ARBA00022723"/>
    </source>
</evidence>
<dbReference type="Gene3D" id="2.170.270.10">
    <property type="entry name" value="SET domain"/>
    <property type="match status" value="1"/>
</dbReference>
<dbReference type="Gene3D" id="6.10.140.2220">
    <property type="match status" value="1"/>
</dbReference>
<feature type="domain" description="4Fe-4S ferredoxin-type" evidence="7">
    <location>
        <begin position="74"/>
        <end position="108"/>
    </location>
</feature>
<dbReference type="InterPro" id="IPR002893">
    <property type="entry name" value="Znf_MYND"/>
</dbReference>
<evidence type="ECO:0000313" key="9">
    <source>
        <dbReference type="Proteomes" id="UP000319160"/>
    </source>
</evidence>
<dbReference type="PANTHER" id="PTHR12197:SF251">
    <property type="entry name" value="EG:BACR7C10.4 PROTEIN"/>
    <property type="match status" value="1"/>
</dbReference>
<keyword evidence="1" id="KW-0479">Metal-binding</keyword>
<dbReference type="OrthoDB" id="5945798at2759"/>
<dbReference type="Proteomes" id="UP000319160">
    <property type="component" value="Unassembled WGS sequence"/>
</dbReference>
<dbReference type="PROSITE" id="PS50865">
    <property type="entry name" value="ZF_MYND_2"/>
    <property type="match status" value="1"/>
</dbReference>
<dbReference type="CDD" id="cd20071">
    <property type="entry name" value="SET_SMYD"/>
    <property type="match status" value="1"/>
</dbReference>
<name>A0A553HL96_9PEZI</name>
<feature type="domain" description="MYND-type" evidence="6">
    <location>
        <begin position="53"/>
        <end position="111"/>
    </location>
</feature>
<proteinExistence type="predicted"/>
<dbReference type="InterPro" id="IPR050869">
    <property type="entry name" value="H3K4_H4K5_MeTrfase"/>
</dbReference>
<reference evidence="9" key="1">
    <citation type="submission" date="2019-06" db="EMBL/GenBank/DDBJ databases">
        <title>Draft genome sequence of the griseofulvin-producing fungus Xylaria cubensis strain G536.</title>
        <authorList>
            <person name="Mead M.E."/>
            <person name="Raja H.A."/>
            <person name="Steenwyk J.L."/>
            <person name="Knowles S.L."/>
            <person name="Oberlies N.H."/>
            <person name="Rokas A."/>
        </authorList>
    </citation>
    <scope>NUCLEOTIDE SEQUENCE [LARGE SCALE GENOMIC DNA]</scope>
    <source>
        <strain evidence="9">G536</strain>
    </source>
</reference>
<keyword evidence="9" id="KW-1185">Reference proteome</keyword>